<dbReference type="InterPro" id="IPR050814">
    <property type="entry name" value="Myo-inositol_Transporter"/>
</dbReference>
<dbReference type="InterPro" id="IPR005828">
    <property type="entry name" value="MFS_sugar_transport-like"/>
</dbReference>
<dbReference type="SUPFAM" id="SSF103473">
    <property type="entry name" value="MFS general substrate transporter"/>
    <property type="match status" value="1"/>
</dbReference>
<evidence type="ECO:0000256" key="9">
    <source>
        <dbReference type="SAM" id="Phobius"/>
    </source>
</evidence>
<name>A0A378FV52_KLEPN</name>
<evidence type="ECO:0000256" key="6">
    <source>
        <dbReference type="ARBA" id="ARBA00022847"/>
    </source>
</evidence>
<keyword evidence="4" id="KW-0762">Sugar transport</keyword>
<keyword evidence="3" id="KW-1003">Cell membrane</keyword>
<evidence type="ECO:0000256" key="7">
    <source>
        <dbReference type="ARBA" id="ARBA00022989"/>
    </source>
</evidence>
<dbReference type="PANTHER" id="PTHR48020:SF12">
    <property type="entry name" value="PROTON MYO-INOSITOL COTRANSPORTER"/>
    <property type="match status" value="1"/>
</dbReference>
<dbReference type="InterPro" id="IPR020846">
    <property type="entry name" value="MFS_dom"/>
</dbReference>
<feature type="domain" description="Major facilitator superfamily (MFS) profile" evidence="10">
    <location>
        <begin position="1"/>
        <end position="89"/>
    </location>
</feature>
<proteinExistence type="predicted"/>
<reference evidence="11 12" key="1">
    <citation type="submission" date="2018-06" db="EMBL/GenBank/DDBJ databases">
        <authorList>
            <consortium name="Pathogen Informatics"/>
            <person name="Doyle S."/>
        </authorList>
    </citation>
    <scope>NUCLEOTIDE SEQUENCE [LARGE SCALE GENOMIC DNA]</scope>
    <source>
        <strain evidence="11 12">NCTC9617</strain>
    </source>
</reference>
<gene>
    <name evidence="11" type="primary">xylE_1</name>
    <name evidence="11" type="ORF">NCTC9617_05796</name>
</gene>
<keyword evidence="5 9" id="KW-0812">Transmembrane</keyword>
<dbReference type="AlphaFoldDB" id="A0A378FV52"/>
<sequence length="89" mass="10320">MIVDSWNGQMGWRWMFGAELVPALAFLVLMFFVPESPRWLMKAGKPERARAALERMVLPTMPTGSCVKSRIPWKRITIKSPMARCWLPR</sequence>
<keyword evidence="2" id="KW-0813">Transport</keyword>
<organism evidence="11 12">
    <name type="scientific">Klebsiella pneumoniae</name>
    <dbReference type="NCBI Taxonomy" id="573"/>
    <lineage>
        <taxon>Bacteria</taxon>
        <taxon>Pseudomonadati</taxon>
        <taxon>Pseudomonadota</taxon>
        <taxon>Gammaproteobacteria</taxon>
        <taxon>Enterobacterales</taxon>
        <taxon>Enterobacteriaceae</taxon>
        <taxon>Klebsiella/Raoultella group</taxon>
        <taxon>Klebsiella</taxon>
        <taxon>Klebsiella pneumoniae complex</taxon>
    </lineage>
</organism>
<feature type="transmembrane region" description="Helical" evidence="9">
    <location>
        <begin position="12"/>
        <end position="33"/>
    </location>
</feature>
<keyword evidence="6" id="KW-0769">Symport</keyword>
<dbReference type="GO" id="GO:0016020">
    <property type="term" value="C:membrane"/>
    <property type="evidence" value="ECO:0007669"/>
    <property type="project" value="UniProtKB-SubCell"/>
</dbReference>
<evidence type="ECO:0000256" key="5">
    <source>
        <dbReference type="ARBA" id="ARBA00022692"/>
    </source>
</evidence>
<dbReference type="InterPro" id="IPR036259">
    <property type="entry name" value="MFS_trans_sf"/>
</dbReference>
<keyword evidence="8 9" id="KW-0472">Membrane</keyword>
<keyword evidence="7 9" id="KW-1133">Transmembrane helix</keyword>
<accession>A0A378FV52</accession>
<evidence type="ECO:0000313" key="12">
    <source>
        <dbReference type="Proteomes" id="UP000255167"/>
    </source>
</evidence>
<evidence type="ECO:0000256" key="2">
    <source>
        <dbReference type="ARBA" id="ARBA00022448"/>
    </source>
</evidence>
<evidence type="ECO:0000313" key="11">
    <source>
        <dbReference type="EMBL" id="STW49171.1"/>
    </source>
</evidence>
<evidence type="ECO:0000256" key="3">
    <source>
        <dbReference type="ARBA" id="ARBA00022475"/>
    </source>
</evidence>
<dbReference type="Gene3D" id="1.20.1250.20">
    <property type="entry name" value="MFS general substrate transporter like domains"/>
    <property type="match status" value="1"/>
</dbReference>
<protein>
    <submittedName>
        <fullName evidence="11">Putative general substrate transporter</fullName>
    </submittedName>
</protein>
<dbReference type="PROSITE" id="PS50850">
    <property type="entry name" value="MFS"/>
    <property type="match status" value="1"/>
</dbReference>
<evidence type="ECO:0000256" key="8">
    <source>
        <dbReference type="ARBA" id="ARBA00023136"/>
    </source>
</evidence>
<evidence type="ECO:0000256" key="4">
    <source>
        <dbReference type="ARBA" id="ARBA00022597"/>
    </source>
</evidence>
<dbReference type="GO" id="GO:0015293">
    <property type="term" value="F:symporter activity"/>
    <property type="evidence" value="ECO:0007669"/>
    <property type="project" value="UniProtKB-KW"/>
</dbReference>
<evidence type="ECO:0000259" key="10">
    <source>
        <dbReference type="PROSITE" id="PS50850"/>
    </source>
</evidence>
<dbReference type="EMBL" id="UGNC01000005">
    <property type="protein sequence ID" value="STW49171.1"/>
    <property type="molecule type" value="Genomic_DNA"/>
</dbReference>
<comment type="subcellular location">
    <subcellularLocation>
        <location evidence="1">Membrane</location>
    </subcellularLocation>
</comment>
<dbReference type="Pfam" id="PF00083">
    <property type="entry name" value="Sugar_tr"/>
    <property type="match status" value="1"/>
</dbReference>
<dbReference type="PANTHER" id="PTHR48020">
    <property type="entry name" value="PROTON MYO-INOSITOL COTRANSPORTER"/>
    <property type="match status" value="1"/>
</dbReference>
<evidence type="ECO:0000256" key="1">
    <source>
        <dbReference type="ARBA" id="ARBA00004370"/>
    </source>
</evidence>
<dbReference type="Proteomes" id="UP000255167">
    <property type="component" value="Unassembled WGS sequence"/>
</dbReference>